<dbReference type="Proteomes" id="UP000241394">
    <property type="component" value="Chromosome LG7"/>
</dbReference>
<feature type="compositionally biased region" description="Polar residues" evidence="1">
    <location>
        <begin position="103"/>
        <end position="119"/>
    </location>
</feature>
<feature type="compositionally biased region" description="Basic and acidic residues" evidence="1">
    <location>
        <begin position="124"/>
        <end position="152"/>
    </location>
</feature>
<dbReference type="OrthoDB" id="1431247at2759"/>
<dbReference type="AlphaFoldDB" id="A0A2R6RDT5"/>
<reference evidence="3 4" key="1">
    <citation type="submission" date="2017-07" db="EMBL/GenBank/DDBJ databases">
        <title>An improved, manually edited Actinidia chinensis var. chinensis (kiwifruit) genome highlights the challenges associated with draft genomes and gene prediction in plants.</title>
        <authorList>
            <person name="Pilkington S."/>
            <person name="Crowhurst R."/>
            <person name="Hilario E."/>
            <person name="Nardozza S."/>
            <person name="Fraser L."/>
            <person name="Peng Y."/>
            <person name="Gunaseelan K."/>
            <person name="Simpson R."/>
            <person name="Tahir J."/>
            <person name="Deroles S."/>
            <person name="Templeton K."/>
            <person name="Luo Z."/>
            <person name="Davy M."/>
            <person name="Cheng C."/>
            <person name="Mcneilage M."/>
            <person name="Scaglione D."/>
            <person name="Liu Y."/>
            <person name="Zhang Q."/>
            <person name="Datson P."/>
            <person name="De Silva N."/>
            <person name="Gardiner S."/>
            <person name="Bassett H."/>
            <person name="Chagne D."/>
            <person name="Mccallum J."/>
            <person name="Dzierzon H."/>
            <person name="Deng C."/>
            <person name="Wang Y.-Y."/>
            <person name="Barron N."/>
            <person name="Manako K."/>
            <person name="Bowen J."/>
            <person name="Foster T."/>
            <person name="Erridge Z."/>
            <person name="Tiffin H."/>
            <person name="Waite C."/>
            <person name="Davies K."/>
            <person name="Grierson E."/>
            <person name="Laing W."/>
            <person name="Kirk R."/>
            <person name="Chen X."/>
            <person name="Wood M."/>
            <person name="Montefiori M."/>
            <person name="Brummell D."/>
            <person name="Schwinn K."/>
            <person name="Catanach A."/>
            <person name="Fullerton C."/>
            <person name="Li D."/>
            <person name="Meiyalaghan S."/>
            <person name="Nieuwenhuizen N."/>
            <person name="Read N."/>
            <person name="Prakash R."/>
            <person name="Hunter D."/>
            <person name="Zhang H."/>
            <person name="Mckenzie M."/>
            <person name="Knabel M."/>
            <person name="Harris A."/>
            <person name="Allan A."/>
            <person name="Chen A."/>
            <person name="Janssen B."/>
            <person name="Plunkett B."/>
            <person name="Dwamena C."/>
            <person name="Voogd C."/>
            <person name="Leif D."/>
            <person name="Lafferty D."/>
            <person name="Souleyre E."/>
            <person name="Varkonyi-Gasic E."/>
            <person name="Gambi F."/>
            <person name="Hanley J."/>
            <person name="Yao J.-L."/>
            <person name="Cheung J."/>
            <person name="David K."/>
            <person name="Warren B."/>
            <person name="Marsh K."/>
            <person name="Snowden K."/>
            <person name="Lin-Wang K."/>
            <person name="Brian L."/>
            <person name="Martinez-Sanchez M."/>
            <person name="Wang M."/>
            <person name="Ileperuma N."/>
            <person name="Macnee N."/>
            <person name="Campin R."/>
            <person name="Mcatee P."/>
            <person name="Drummond R."/>
            <person name="Espley R."/>
            <person name="Ireland H."/>
            <person name="Wu R."/>
            <person name="Atkinson R."/>
            <person name="Karunairetnam S."/>
            <person name="Bulley S."/>
            <person name="Chunkath S."/>
            <person name="Hanley Z."/>
            <person name="Storey R."/>
            <person name="Thrimawithana A."/>
            <person name="Thomson S."/>
            <person name="David C."/>
            <person name="Testolin R."/>
        </authorList>
    </citation>
    <scope>NUCLEOTIDE SEQUENCE [LARGE SCALE GENOMIC DNA]</scope>
    <source>
        <strain evidence="4">cv. Red5</strain>
        <tissue evidence="3">Young leaf</tissue>
    </source>
</reference>
<feature type="compositionally biased region" description="Basic and acidic residues" evidence="1">
    <location>
        <begin position="67"/>
        <end position="87"/>
    </location>
</feature>
<proteinExistence type="predicted"/>
<keyword evidence="4" id="KW-1185">Reference proteome</keyword>
<feature type="transmembrane region" description="Helical" evidence="2">
    <location>
        <begin position="320"/>
        <end position="340"/>
    </location>
</feature>
<evidence type="ECO:0000256" key="1">
    <source>
        <dbReference type="SAM" id="MobiDB-lite"/>
    </source>
</evidence>
<dbReference type="InParanoid" id="A0A2R6RDT5"/>
<name>A0A2R6RDT5_ACTCC</name>
<sequence length="351" mass="37793">MPKKTSATEVGIKEAAKTTDAVPRPQVTSSNATRRVDDNSLRETSSATKYPKSEDDFPPKTTSTIGEGKHETDGKGLEESTTQKETEEPMSQKGRGETPPVPTSSSNAATIVQKTTSTIGEAKQQIDGKGLEEPTTQKDKAEPKSQKGRDETPPVSTSSTNTAKVVQKTTSTIGEAKNQTDVKGLEKPTSQKAMAETTSQKGQGETPPVQTSSTNATKVVQEISETKERSEGKEKPKESKMPEIASKEKESFIEKGKGLIEPENSMKATVDKEKEEIEESTAAAHNKKAKDYSDVAKEKKTRSVSYGLLAMGNLKEEKQLIVNMGTAILVIVALGAYISYTMLGYSGKAEQ</sequence>
<evidence type="ECO:0000256" key="2">
    <source>
        <dbReference type="SAM" id="Phobius"/>
    </source>
</evidence>
<reference evidence="4" key="2">
    <citation type="journal article" date="2018" name="BMC Genomics">
        <title>A manually annotated Actinidia chinensis var. chinensis (kiwifruit) genome highlights the challenges associated with draft genomes and gene prediction in plants.</title>
        <authorList>
            <person name="Pilkington S.M."/>
            <person name="Crowhurst R."/>
            <person name="Hilario E."/>
            <person name="Nardozza S."/>
            <person name="Fraser L."/>
            <person name="Peng Y."/>
            <person name="Gunaseelan K."/>
            <person name="Simpson R."/>
            <person name="Tahir J."/>
            <person name="Deroles S.C."/>
            <person name="Templeton K."/>
            <person name="Luo Z."/>
            <person name="Davy M."/>
            <person name="Cheng C."/>
            <person name="McNeilage M."/>
            <person name="Scaglione D."/>
            <person name="Liu Y."/>
            <person name="Zhang Q."/>
            <person name="Datson P."/>
            <person name="De Silva N."/>
            <person name="Gardiner S.E."/>
            <person name="Bassett H."/>
            <person name="Chagne D."/>
            <person name="McCallum J."/>
            <person name="Dzierzon H."/>
            <person name="Deng C."/>
            <person name="Wang Y.Y."/>
            <person name="Barron L."/>
            <person name="Manako K."/>
            <person name="Bowen J."/>
            <person name="Foster T.M."/>
            <person name="Erridge Z.A."/>
            <person name="Tiffin H."/>
            <person name="Waite C.N."/>
            <person name="Davies K.M."/>
            <person name="Grierson E.P."/>
            <person name="Laing W.A."/>
            <person name="Kirk R."/>
            <person name="Chen X."/>
            <person name="Wood M."/>
            <person name="Montefiori M."/>
            <person name="Brummell D.A."/>
            <person name="Schwinn K.E."/>
            <person name="Catanach A."/>
            <person name="Fullerton C."/>
            <person name="Li D."/>
            <person name="Meiyalaghan S."/>
            <person name="Nieuwenhuizen N."/>
            <person name="Read N."/>
            <person name="Prakash R."/>
            <person name="Hunter D."/>
            <person name="Zhang H."/>
            <person name="McKenzie M."/>
            <person name="Knabel M."/>
            <person name="Harris A."/>
            <person name="Allan A.C."/>
            <person name="Gleave A."/>
            <person name="Chen A."/>
            <person name="Janssen B.J."/>
            <person name="Plunkett B."/>
            <person name="Ampomah-Dwamena C."/>
            <person name="Voogd C."/>
            <person name="Leif D."/>
            <person name="Lafferty D."/>
            <person name="Souleyre E.J.F."/>
            <person name="Varkonyi-Gasic E."/>
            <person name="Gambi F."/>
            <person name="Hanley J."/>
            <person name="Yao J.L."/>
            <person name="Cheung J."/>
            <person name="David K.M."/>
            <person name="Warren B."/>
            <person name="Marsh K."/>
            <person name="Snowden K.C."/>
            <person name="Lin-Wang K."/>
            <person name="Brian L."/>
            <person name="Martinez-Sanchez M."/>
            <person name="Wang M."/>
            <person name="Ileperuma N."/>
            <person name="Macnee N."/>
            <person name="Campin R."/>
            <person name="McAtee P."/>
            <person name="Drummond R.S.M."/>
            <person name="Espley R.V."/>
            <person name="Ireland H.S."/>
            <person name="Wu R."/>
            <person name="Atkinson R.G."/>
            <person name="Karunairetnam S."/>
            <person name="Bulley S."/>
            <person name="Chunkath S."/>
            <person name="Hanley Z."/>
            <person name="Storey R."/>
            <person name="Thrimawithana A.H."/>
            <person name="Thomson S."/>
            <person name="David C."/>
            <person name="Testolin R."/>
            <person name="Huang H."/>
            <person name="Hellens R.P."/>
            <person name="Schaffer R.J."/>
        </authorList>
    </citation>
    <scope>NUCLEOTIDE SEQUENCE [LARGE SCALE GENOMIC DNA]</scope>
    <source>
        <strain evidence="4">cv. Red5</strain>
    </source>
</reference>
<keyword evidence="2" id="KW-1133">Transmembrane helix</keyword>
<feature type="region of interest" description="Disordered" evidence="1">
    <location>
        <begin position="1"/>
        <end position="270"/>
    </location>
</feature>
<feature type="compositionally biased region" description="Polar residues" evidence="1">
    <location>
        <begin position="188"/>
        <end position="218"/>
    </location>
</feature>
<dbReference type="OMA" id="IMVFGAC"/>
<feature type="compositionally biased region" description="Basic and acidic residues" evidence="1">
    <location>
        <begin position="224"/>
        <end position="260"/>
    </location>
</feature>
<dbReference type="Gramene" id="PSS26735">
    <property type="protein sequence ID" value="PSS26735"/>
    <property type="gene ID" value="CEY00_Acc07881"/>
</dbReference>
<feature type="compositionally biased region" description="Polar residues" evidence="1">
    <location>
        <begin position="154"/>
        <end position="177"/>
    </location>
</feature>
<protein>
    <submittedName>
        <fullName evidence="3">Nucleolar protein</fullName>
    </submittedName>
</protein>
<evidence type="ECO:0000313" key="4">
    <source>
        <dbReference type="Proteomes" id="UP000241394"/>
    </source>
</evidence>
<keyword evidence="2" id="KW-0472">Membrane</keyword>
<organism evidence="3 4">
    <name type="scientific">Actinidia chinensis var. chinensis</name>
    <name type="common">Chinese soft-hair kiwi</name>
    <dbReference type="NCBI Taxonomy" id="1590841"/>
    <lineage>
        <taxon>Eukaryota</taxon>
        <taxon>Viridiplantae</taxon>
        <taxon>Streptophyta</taxon>
        <taxon>Embryophyta</taxon>
        <taxon>Tracheophyta</taxon>
        <taxon>Spermatophyta</taxon>
        <taxon>Magnoliopsida</taxon>
        <taxon>eudicotyledons</taxon>
        <taxon>Gunneridae</taxon>
        <taxon>Pentapetalae</taxon>
        <taxon>asterids</taxon>
        <taxon>Ericales</taxon>
        <taxon>Actinidiaceae</taxon>
        <taxon>Actinidia</taxon>
    </lineage>
</organism>
<accession>A0A2R6RDT5</accession>
<gene>
    <name evidence="3" type="ORF">CEY00_Acc07881</name>
</gene>
<comment type="caution">
    <text evidence="3">The sequence shown here is derived from an EMBL/GenBank/DDBJ whole genome shotgun (WGS) entry which is preliminary data.</text>
</comment>
<evidence type="ECO:0000313" key="3">
    <source>
        <dbReference type="EMBL" id="PSS26735.1"/>
    </source>
</evidence>
<keyword evidence="2" id="KW-0812">Transmembrane</keyword>
<dbReference type="EMBL" id="NKQK01000007">
    <property type="protein sequence ID" value="PSS26735.1"/>
    <property type="molecule type" value="Genomic_DNA"/>
</dbReference>